<keyword evidence="4" id="KW-0808">Transferase</keyword>
<evidence type="ECO:0000256" key="3">
    <source>
        <dbReference type="ARBA" id="ARBA00022603"/>
    </source>
</evidence>
<organism evidence="6 7">
    <name type="scientific">Rhynchospora tenuis</name>
    <dbReference type="NCBI Taxonomy" id="198213"/>
    <lineage>
        <taxon>Eukaryota</taxon>
        <taxon>Viridiplantae</taxon>
        <taxon>Streptophyta</taxon>
        <taxon>Embryophyta</taxon>
        <taxon>Tracheophyta</taxon>
        <taxon>Spermatophyta</taxon>
        <taxon>Magnoliopsida</taxon>
        <taxon>Liliopsida</taxon>
        <taxon>Poales</taxon>
        <taxon>Cyperaceae</taxon>
        <taxon>Cyperoideae</taxon>
        <taxon>Rhynchosporeae</taxon>
        <taxon>Rhynchospora</taxon>
    </lineage>
</organism>
<evidence type="ECO:0000313" key="7">
    <source>
        <dbReference type="Proteomes" id="UP001210211"/>
    </source>
</evidence>
<evidence type="ECO:0000256" key="2">
    <source>
        <dbReference type="ARBA" id="ARBA00022552"/>
    </source>
</evidence>
<dbReference type="AlphaFoldDB" id="A0AAD6ETG8"/>
<evidence type="ECO:0000313" key="6">
    <source>
        <dbReference type="EMBL" id="KAJ3700633.1"/>
    </source>
</evidence>
<accession>A0AAD6ETG8</accession>
<gene>
    <name evidence="6" type="ORF">LUZ61_004338</name>
</gene>
<dbReference type="PANTHER" id="PTHR31760">
    <property type="entry name" value="S-ADENOSYL-L-METHIONINE-DEPENDENT METHYLTRANSFERASES SUPERFAMILY PROTEIN"/>
    <property type="match status" value="1"/>
</dbReference>
<evidence type="ECO:0008006" key="8">
    <source>
        <dbReference type="Google" id="ProtNLM"/>
    </source>
</evidence>
<sequence length="311" mass="33486">MALGNGCCRSALPSLLLHCHFHFSPLRRGTWAGSCYPSTSLRLNISSTSAAAAAPSPLSKSHAPCEDDSTFPTSYKTLSPHQRDQISLYVHALLEWNQRMNLTAVKEESQVMTRHVEDSLSILSPLKRAYSAKCSGSSPSSTDGISLVDVGSGAGLPGLILAIACPGWKFTLLESMHKRCAFLEHAVDLIGLSNVNIVCDRAENVGKSPQFREVFDVAVARAVAELRILAEYCLPLVRVGGLFLAAKGNNPQEEIENAKKAVHLLGASVLESCSVESHGPLGQRTAVVCFKERATPRKYPRLPGIPSKTPL</sequence>
<dbReference type="SUPFAM" id="SSF53335">
    <property type="entry name" value="S-adenosyl-L-methionine-dependent methyltransferases"/>
    <property type="match status" value="1"/>
</dbReference>
<dbReference type="PANTHER" id="PTHR31760:SF0">
    <property type="entry name" value="S-ADENOSYL-L-METHIONINE-DEPENDENT METHYLTRANSFERASES SUPERFAMILY PROTEIN"/>
    <property type="match status" value="1"/>
</dbReference>
<evidence type="ECO:0000256" key="1">
    <source>
        <dbReference type="ARBA" id="ARBA00022490"/>
    </source>
</evidence>
<dbReference type="Proteomes" id="UP001210211">
    <property type="component" value="Unassembled WGS sequence"/>
</dbReference>
<dbReference type="HAMAP" id="MF_00074">
    <property type="entry name" value="16SrRNA_methyltr_G"/>
    <property type="match status" value="1"/>
</dbReference>
<keyword evidence="5" id="KW-0949">S-adenosyl-L-methionine</keyword>
<name>A0AAD6ETG8_9POAL</name>
<keyword evidence="1" id="KW-0963">Cytoplasm</keyword>
<comment type="caution">
    <text evidence="6">The sequence shown here is derived from an EMBL/GenBank/DDBJ whole genome shotgun (WGS) entry which is preliminary data.</text>
</comment>
<dbReference type="GO" id="GO:0005829">
    <property type="term" value="C:cytosol"/>
    <property type="evidence" value="ECO:0007669"/>
    <property type="project" value="TreeGrafter"/>
</dbReference>
<dbReference type="InterPro" id="IPR029063">
    <property type="entry name" value="SAM-dependent_MTases_sf"/>
</dbReference>
<dbReference type="CDD" id="cd02440">
    <property type="entry name" value="AdoMet_MTases"/>
    <property type="match status" value="1"/>
</dbReference>
<keyword evidence="7" id="KW-1185">Reference proteome</keyword>
<dbReference type="Gene3D" id="3.40.50.150">
    <property type="entry name" value="Vaccinia Virus protein VP39"/>
    <property type="match status" value="1"/>
</dbReference>
<evidence type="ECO:0000256" key="4">
    <source>
        <dbReference type="ARBA" id="ARBA00022679"/>
    </source>
</evidence>
<dbReference type="FunFam" id="3.40.50.150:FF:000041">
    <property type="entry name" value="Ribosomal RNA small subunit methyltransferase G"/>
    <property type="match status" value="1"/>
</dbReference>
<keyword evidence="3" id="KW-0489">Methyltransferase</keyword>
<proteinExistence type="inferred from homology"/>
<evidence type="ECO:0000256" key="5">
    <source>
        <dbReference type="ARBA" id="ARBA00022691"/>
    </source>
</evidence>
<dbReference type="NCBIfam" id="TIGR00138">
    <property type="entry name" value="rsmG_gidB"/>
    <property type="match status" value="1"/>
</dbReference>
<dbReference type="InterPro" id="IPR003682">
    <property type="entry name" value="rRNA_ssu_MeTfrase_G"/>
</dbReference>
<dbReference type="EMBL" id="JAMRDG010000001">
    <property type="protein sequence ID" value="KAJ3700633.1"/>
    <property type="molecule type" value="Genomic_DNA"/>
</dbReference>
<dbReference type="Pfam" id="PF02527">
    <property type="entry name" value="GidB"/>
    <property type="match status" value="1"/>
</dbReference>
<keyword evidence="2" id="KW-0698">rRNA processing</keyword>
<protein>
    <recommendedName>
        <fullName evidence="8">Ribosomal RNA small subunit methyltransferase G</fullName>
    </recommendedName>
</protein>
<dbReference type="GO" id="GO:0070043">
    <property type="term" value="F:rRNA (guanine-N7-)-methyltransferase activity"/>
    <property type="evidence" value="ECO:0007669"/>
    <property type="project" value="TreeGrafter"/>
</dbReference>
<reference evidence="6 7" key="1">
    <citation type="journal article" date="2022" name="Cell">
        <title>Repeat-based holocentromeres influence genome architecture and karyotype evolution.</title>
        <authorList>
            <person name="Hofstatter P.G."/>
            <person name="Thangavel G."/>
            <person name="Lux T."/>
            <person name="Neumann P."/>
            <person name="Vondrak T."/>
            <person name="Novak P."/>
            <person name="Zhang M."/>
            <person name="Costa L."/>
            <person name="Castellani M."/>
            <person name="Scott A."/>
            <person name="Toegelov H."/>
            <person name="Fuchs J."/>
            <person name="Mata-Sucre Y."/>
            <person name="Dias Y."/>
            <person name="Vanzela A.L.L."/>
            <person name="Huettel B."/>
            <person name="Almeida C.C.S."/>
            <person name="Simkova H."/>
            <person name="Souza G."/>
            <person name="Pedrosa-Harand A."/>
            <person name="Macas J."/>
            <person name="Mayer K.F.X."/>
            <person name="Houben A."/>
            <person name="Marques A."/>
        </authorList>
    </citation>
    <scope>NUCLEOTIDE SEQUENCE [LARGE SCALE GENOMIC DNA]</scope>
    <source>
        <strain evidence="6">RhyTen1mFocal</strain>
    </source>
</reference>